<dbReference type="InterPro" id="IPR013783">
    <property type="entry name" value="Ig-like_fold"/>
</dbReference>
<evidence type="ECO:0000256" key="3">
    <source>
        <dbReference type="ARBA" id="ARBA00022553"/>
    </source>
</evidence>
<dbReference type="FunFam" id="1.20.5.190:FF:000003">
    <property type="entry name" value="Calmodulin-binding transcription activator 2"/>
    <property type="match status" value="1"/>
</dbReference>
<proteinExistence type="inferred from homology"/>
<dbReference type="InterPro" id="IPR000048">
    <property type="entry name" value="IQ_motif_EF-hand-BS"/>
</dbReference>
<dbReference type="PANTHER" id="PTHR23335:SF1">
    <property type="entry name" value="CALMODULIN-BINDING TRANSCRIPTION ACTIVATOR, ISOFORM F"/>
    <property type="match status" value="1"/>
</dbReference>
<dbReference type="EMBL" id="JBEDUW010000004">
    <property type="protein sequence ID" value="KAK9934348.1"/>
    <property type="molecule type" value="Genomic_DNA"/>
</dbReference>
<dbReference type="PROSITE" id="PS50096">
    <property type="entry name" value="IQ"/>
    <property type="match status" value="2"/>
</dbReference>
<evidence type="ECO:0000256" key="2">
    <source>
        <dbReference type="ARBA" id="ARBA00008267"/>
    </source>
</evidence>
<dbReference type="GO" id="GO:0003712">
    <property type="term" value="F:transcription coregulator activity"/>
    <property type="evidence" value="ECO:0007669"/>
    <property type="project" value="TreeGrafter"/>
</dbReference>
<dbReference type="GO" id="GO:0005516">
    <property type="term" value="F:calmodulin binding"/>
    <property type="evidence" value="ECO:0007669"/>
    <property type="project" value="UniProtKB-KW"/>
</dbReference>
<dbReference type="GO" id="GO:0006357">
    <property type="term" value="P:regulation of transcription by RNA polymerase II"/>
    <property type="evidence" value="ECO:0007669"/>
    <property type="project" value="TreeGrafter"/>
</dbReference>
<evidence type="ECO:0000256" key="1">
    <source>
        <dbReference type="ARBA" id="ARBA00004123"/>
    </source>
</evidence>
<dbReference type="InterPro" id="IPR002909">
    <property type="entry name" value="IPT_dom"/>
</dbReference>
<dbReference type="Pfam" id="PF00612">
    <property type="entry name" value="IQ"/>
    <property type="match status" value="2"/>
</dbReference>
<dbReference type="PROSITE" id="PS50088">
    <property type="entry name" value="ANK_REPEAT"/>
    <property type="match status" value="1"/>
</dbReference>
<evidence type="ECO:0000256" key="12">
    <source>
        <dbReference type="ARBA" id="ARBA00023159"/>
    </source>
</evidence>
<dbReference type="InterPro" id="IPR002110">
    <property type="entry name" value="Ankyrin_rpt"/>
</dbReference>
<evidence type="ECO:0000256" key="9">
    <source>
        <dbReference type="ARBA" id="ARBA00023043"/>
    </source>
</evidence>
<dbReference type="Gene3D" id="1.25.40.20">
    <property type="entry name" value="Ankyrin repeat-containing domain"/>
    <property type="match status" value="1"/>
</dbReference>
<evidence type="ECO:0000256" key="14">
    <source>
        <dbReference type="ARBA" id="ARBA00023242"/>
    </source>
</evidence>
<dbReference type="InterPro" id="IPR005559">
    <property type="entry name" value="CG-1_dom"/>
</dbReference>
<dbReference type="Pfam" id="PF01833">
    <property type="entry name" value="TIG"/>
    <property type="match status" value="1"/>
</dbReference>
<keyword evidence="4" id="KW-0677">Repeat</keyword>
<evidence type="ECO:0000256" key="4">
    <source>
        <dbReference type="ARBA" id="ARBA00022737"/>
    </source>
</evidence>
<evidence type="ECO:0000313" key="18">
    <source>
        <dbReference type="EMBL" id="KAK9934348.1"/>
    </source>
</evidence>
<keyword evidence="11" id="KW-0238">DNA-binding</keyword>
<dbReference type="PANTHER" id="PTHR23335">
    <property type="entry name" value="CALMODULIN-BINDING TRANSCRIPTION ACTIVATOR CAMTA"/>
    <property type="match status" value="1"/>
</dbReference>
<comment type="subcellular location">
    <subcellularLocation>
        <location evidence="1">Nucleus</location>
    </subcellularLocation>
</comment>
<feature type="compositionally biased region" description="Acidic residues" evidence="16">
    <location>
        <begin position="973"/>
        <end position="983"/>
    </location>
</feature>
<keyword evidence="7" id="KW-0805">Transcription regulation</keyword>
<dbReference type="SUPFAM" id="SSF48403">
    <property type="entry name" value="Ankyrin repeat"/>
    <property type="match status" value="1"/>
</dbReference>
<evidence type="ECO:0000259" key="17">
    <source>
        <dbReference type="PROSITE" id="PS51437"/>
    </source>
</evidence>
<reference evidence="18 19" key="1">
    <citation type="journal article" date="2023" name="G3 (Bethesda)">
        <title>A chromosome-length genome assembly and annotation of blackberry (Rubus argutus, cv. 'Hillquist').</title>
        <authorList>
            <person name="Bruna T."/>
            <person name="Aryal R."/>
            <person name="Dudchenko O."/>
            <person name="Sargent D.J."/>
            <person name="Mead D."/>
            <person name="Buti M."/>
            <person name="Cavallini A."/>
            <person name="Hytonen T."/>
            <person name="Andres J."/>
            <person name="Pham M."/>
            <person name="Weisz D."/>
            <person name="Mascagni F."/>
            <person name="Usai G."/>
            <person name="Natali L."/>
            <person name="Bassil N."/>
            <person name="Fernandez G.E."/>
            <person name="Lomsadze A."/>
            <person name="Armour M."/>
            <person name="Olukolu B."/>
            <person name="Poorten T."/>
            <person name="Britton C."/>
            <person name="Davik J."/>
            <person name="Ashrafi H."/>
            <person name="Aiden E.L."/>
            <person name="Borodovsky M."/>
            <person name="Worthington M."/>
        </authorList>
    </citation>
    <scope>NUCLEOTIDE SEQUENCE [LARGE SCALE GENOMIC DNA]</scope>
    <source>
        <strain evidence="18">PI 553951</strain>
    </source>
</reference>
<protein>
    <recommendedName>
        <fullName evidence="17">CG-1 domain-containing protein</fullName>
    </recommendedName>
</protein>
<accession>A0AAW1XEK1</accession>
<dbReference type="Proteomes" id="UP001457282">
    <property type="component" value="Unassembled WGS sequence"/>
</dbReference>
<dbReference type="GO" id="GO:0009409">
    <property type="term" value="P:response to cold"/>
    <property type="evidence" value="ECO:0007669"/>
    <property type="project" value="UniProtKB-ARBA"/>
</dbReference>
<keyword evidence="9 15" id="KW-0040">ANK repeat</keyword>
<feature type="domain" description="CG-1" evidence="17">
    <location>
        <begin position="8"/>
        <end position="134"/>
    </location>
</feature>
<keyword evidence="13" id="KW-0804">Transcription</keyword>
<name>A0AAW1XEK1_RUBAR</name>
<keyword evidence="5" id="KW-0106">Calcium</keyword>
<dbReference type="SMART" id="SM00015">
    <property type="entry name" value="IQ"/>
    <property type="match status" value="2"/>
</dbReference>
<dbReference type="SMART" id="SM00248">
    <property type="entry name" value="ANK"/>
    <property type="match status" value="2"/>
</dbReference>
<evidence type="ECO:0000256" key="16">
    <source>
        <dbReference type="SAM" id="MobiDB-lite"/>
    </source>
</evidence>
<feature type="compositionally biased region" description="Low complexity" evidence="16">
    <location>
        <begin position="134"/>
        <end position="154"/>
    </location>
</feature>
<keyword evidence="6" id="KW-0112">Calmodulin-binding</keyword>
<keyword evidence="19" id="KW-1185">Reference proteome</keyword>
<evidence type="ECO:0000256" key="11">
    <source>
        <dbReference type="ARBA" id="ARBA00023125"/>
    </source>
</evidence>
<dbReference type="GO" id="GO:0003690">
    <property type="term" value="F:double-stranded DNA binding"/>
    <property type="evidence" value="ECO:0007669"/>
    <property type="project" value="TreeGrafter"/>
</dbReference>
<keyword evidence="10" id="KW-0175">Coiled coil</keyword>
<dbReference type="InterPro" id="IPR027417">
    <property type="entry name" value="P-loop_NTPase"/>
</dbReference>
<dbReference type="SUPFAM" id="SSF81296">
    <property type="entry name" value="E set domains"/>
    <property type="match status" value="1"/>
</dbReference>
<gene>
    <name evidence="18" type="ORF">M0R45_021495</name>
</gene>
<dbReference type="InterPro" id="IPR014756">
    <property type="entry name" value="Ig_E-set"/>
</dbReference>
<dbReference type="InterPro" id="IPR036770">
    <property type="entry name" value="Ankyrin_rpt-contain_sf"/>
</dbReference>
<dbReference type="AlphaFoldDB" id="A0AAW1XEK1"/>
<dbReference type="PROSITE" id="PS50297">
    <property type="entry name" value="ANK_REP_REGION"/>
    <property type="match status" value="1"/>
</dbReference>
<comment type="caution">
    <text evidence="18">The sequence shown here is derived from an EMBL/GenBank/DDBJ whole genome shotgun (WGS) entry which is preliminary data.</text>
</comment>
<feature type="region of interest" description="Disordered" evidence="16">
    <location>
        <begin position="950"/>
        <end position="983"/>
    </location>
</feature>
<dbReference type="Pfam" id="PF03859">
    <property type="entry name" value="CG-1"/>
    <property type="match status" value="1"/>
</dbReference>
<keyword evidence="3" id="KW-0597">Phosphoprotein</keyword>
<dbReference type="GO" id="GO:0005634">
    <property type="term" value="C:nucleus"/>
    <property type="evidence" value="ECO:0007669"/>
    <property type="project" value="UniProtKB-SubCell"/>
</dbReference>
<dbReference type="FunFam" id="2.60.40.10:FF:000314">
    <property type="entry name" value="Calmodulin-binding transcription activator 2"/>
    <property type="match status" value="1"/>
</dbReference>
<feature type="region of interest" description="Disordered" evidence="16">
    <location>
        <begin position="231"/>
        <end position="255"/>
    </location>
</feature>
<feature type="region of interest" description="Disordered" evidence="16">
    <location>
        <begin position="134"/>
        <end position="160"/>
    </location>
</feature>
<keyword evidence="8" id="KW-0346">Stress response</keyword>
<dbReference type="Pfam" id="PF12796">
    <property type="entry name" value="Ank_2"/>
    <property type="match status" value="1"/>
</dbReference>
<dbReference type="Gene3D" id="2.60.40.10">
    <property type="entry name" value="Immunoglobulins"/>
    <property type="match status" value="1"/>
</dbReference>
<dbReference type="SUPFAM" id="SSF52540">
    <property type="entry name" value="P-loop containing nucleoside triphosphate hydrolases"/>
    <property type="match status" value="1"/>
</dbReference>
<evidence type="ECO:0000313" key="19">
    <source>
        <dbReference type="Proteomes" id="UP001457282"/>
    </source>
</evidence>
<evidence type="ECO:0000256" key="6">
    <source>
        <dbReference type="ARBA" id="ARBA00022860"/>
    </source>
</evidence>
<evidence type="ECO:0000256" key="15">
    <source>
        <dbReference type="PROSITE-ProRule" id="PRU00023"/>
    </source>
</evidence>
<dbReference type="Gene3D" id="1.20.5.190">
    <property type="match status" value="1"/>
</dbReference>
<evidence type="ECO:0000256" key="10">
    <source>
        <dbReference type="ARBA" id="ARBA00023054"/>
    </source>
</evidence>
<comment type="similarity">
    <text evidence="2">Belongs to the CAMTA family.</text>
</comment>
<evidence type="ECO:0000256" key="13">
    <source>
        <dbReference type="ARBA" id="ARBA00023163"/>
    </source>
</evidence>
<keyword evidence="12" id="KW-0010">Activator</keyword>
<evidence type="ECO:0000256" key="7">
    <source>
        <dbReference type="ARBA" id="ARBA00023015"/>
    </source>
</evidence>
<dbReference type="PROSITE" id="PS51437">
    <property type="entry name" value="CG_1"/>
    <property type="match status" value="1"/>
</dbReference>
<keyword evidence="14" id="KW-0539">Nucleus</keyword>
<organism evidence="18 19">
    <name type="scientific">Rubus argutus</name>
    <name type="common">Southern blackberry</name>
    <dbReference type="NCBI Taxonomy" id="59490"/>
    <lineage>
        <taxon>Eukaryota</taxon>
        <taxon>Viridiplantae</taxon>
        <taxon>Streptophyta</taxon>
        <taxon>Embryophyta</taxon>
        <taxon>Tracheophyta</taxon>
        <taxon>Spermatophyta</taxon>
        <taxon>Magnoliopsida</taxon>
        <taxon>eudicotyledons</taxon>
        <taxon>Gunneridae</taxon>
        <taxon>Pentapetalae</taxon>
        <taxon>rosids</taxon>
        <taxon>fabids</taxon>
        <taxon>Rosales</taxon>
        <taxon>Rosaceae</taxon>
        <taxon>Rosoideae</taxon>
        <taxon>Rosoideae incertae sedis</taxon>
        <taxon>Rubus</taxon>
    </lineage>
</organism>
<feature type="repeat" description="ANK" evidence="15">
    <location>
        <begin position="682"/>
        <end position="714"/>
    </location>
</feature>
<dbReference type="SMART" id="SM01076">
    <property type="entry name" value="CG-1"/>
    <property type="match status" value="1"/>
</dbReference>
<evidence type="ECO:0000256" key="5">
    <source>
        <dbReference type="ARBA" id="ARBA00022837"/>
    </source>
</evidence>
<evidence type="ECO:0000256" key="8">
    <source>
        <dbReference type="ARBA" id="ARBA00023016"/>
    </source>
</evidence>
<sequence length="983" mass="110743">MTQSGYNINDLFKEAQTRWLKPVEVLFILQNHEKYKVTPEPPQQPVSGSLFLFNKRILRFFRRDGHRWRKKRDGRTVGEAHERLKVGNVETLNCYYAHGEDNPNFQRRSYWMLEPAYEHIVLVHYREISEVKPSPGSLIQSPVSSSSFSQSQISNTTQHQGSVSMISELYEPYQNLSSPEVSSDLVIQKNESENVEKLYSTGESDSSTKVDVSEALRRLEEQLSLNEDSFKEFVDDDPNGSDILEYPSDSSNQEQFTSFHGREPIVHDQFYNGYAQMQGNANISTDILDYHSDIINQDQFTPFHGREHILNDQFYSGRAQMESNADISGEHRQFLDHEFADGNKESVSWKEVLNSSGVEHQEKRLYTLDRSGKLTSSSSRSHEGPEYSECLNSDINNVKHSSSLLPQQVDSFKISPYSSAIETHSDYYTSFFEQEQIGHLDSDISLTVAQKQKYTIREISPEWGYATEATKVIVIGSFMCDPSESAWTCMFGDVEVPAEIIQEGVIRCEAPPHLPGKVTICITSGNRESCSEVREFEYRVRSSSFTPNNSPPTEAWSAEELLLLVRFAQILLSDSPMQRRDTVESEFLRKSKADDDTWSSIIETLLDGSGSSSSTIYWLLEEFLKDKMEQWISSRSLVLDQTDCSLSKKEQGIIHMIAGLGFEWALNPILNFGVNINFRDINGWTALHWAARFGREKMVAVLVASGASAGAVTDPSSQDPVGRTPASIAATHGHKGLAGYLSEVALTSHLSSLTLKESEISRGCAEVEAEITVNSIAKSSLEANEDQSEVGVSIDDYGISSDDIHGLSAMSKLAFRNPRDYNSAAVSIQKKYRGWKGRKDFLALRQKVVKIQACVRGYQVRKHYKVICWAVGFLDKVVLRWRRKGAGLRGFRQETEPTEGSEDEDILKVFRKQKVDGAIEEAVSRVLSMVESPEAREQYQRMLERYHQAKAEMGSSSTSGEAAGPSSLGDSSNMEDTDMFQFP</sequence>